<evidence type="ECO:0000256" key="7">
    <source>
        <dbReference type="SAM" id="Phobius"/>
    </source>
</evidence>
<dbReference type="GO" id="GO:0005737">
    <property type="term" value="C:cytoplasm"/>
    <property type="evidence" value="ECO:0007669"/>
    <property type="project" value="UniProtKB-SubCell"/>
</dbReference>
<feature type="repeat" description="TPR" evidence="6">
    <location>
        <begin position="84"/>
        <end position="117"/>
    </location>
</feature>
<dbReference type="InterPro" id="IPR041617">
    <property type="entry name" value="TPR_MalT"/>
</dbReference>
<dbReference type="AlphaFoldDB" id="A0A1T5KED6"/>
<comment type="similarity">
    <text evidence="5">Belongs to the Rap family.</text>
</comment>
<feature type="domain" description="MalT-like TPR region" evidence="8">
    <location>
        <begin position="165"/>
        <end position="360"/>
    </location>
</feature>
<evidence type="ECO:0000313" key="10">
    <source>
        <dbReference type="Proteomes" id="UP000190961"/>
    </source>
</evidence>
<gene>
    <name evidence="9" type="ORF">SAMN05660236_2089</name>
</gene>
<evidence type="ECO:0000256" key="6">
    <source>
        <dbReference type="PROSITE-ProRule" id="PRU00339"/>
    </source>
</evidence>
<dbReference type="InterPro" id="IPR011990">
    <property type="entry name" value="TPR-like_helical_dom_sf"/>
</dbReference>
<evidence type="ECO:0000259" key="8">
    <source>
        <dbReference type="Pfam" id="PF17874"/>
    </source>
</evidence>
<evidence type="ECO:0000256" key="2">
    <source>
        <dbReference type="ARBA" id="ARBA00022490"/>
    </source>
</evidence>
<dbReference type="EMBL" id="FUZU01000001">
    <property type="protein sequence ID" value="SKC62051.1"/>
    <property type="molecule type" value="Genomic_DNA"/>
</dbReference>
<proteinExistence type="inferred from homology"/>
<reference evidence="9 10" key="1">
    <citation type="submission" date="2017-02" db="EMBL/GenBank/DDBJ databases">
        <authorList>
            <person name="Peterson S.W."/>
        </authorList>
    </citation>
    <scope>NUCLEOTIDE SEQUENCE [LARGE SCALE GENOMIC DNA]</scope>
    <source>
        <strain evidence="9 10">DSM 25262</strain>
    </source>
</reference>
<feature type="repeat" description="TPR" evidence="6">
    <location>
        <begin position="124"/>
        <end position="157"/>
    </location>
</feature>
<evidence type="ECO:0000313" key="9">
    <source>
        <dbReference type="EMBL" id="SKC62051.1"/>
    </source>
</evidence>
<dbReference type="InterPro" id="IPR016032">
    <property type="entry name" value="Sig_transdc_resp-reg_C-effctor"/>
</dbReference>
<dbReference type="InterPro" id="IPR051476">
    <property type="entry name" value="Bac_ResReg_Asp_Phosphatase"/>
</dbReference>
<evidence type="ECO:0000256" key="3">
    <source>
        <dbReference type="ARBA" id="ARBA00022737"/>
    </source>
</evidence>
<dbReference type="Pfam" id="PF13181">
    <property type="entry name" value="TPR_8"/>
    <property type="match status" value="2"/>
</dbReference>
<evidence type="ECO:0000256" key="1">
    <source>
        <dbReference type="ARBA" id="ARBA00004496"/>
    </source>
</evidence>
<dbReference type="SUPFAM" id="SSF48452">
    <property type="entry name" value="TPR-like"/>
    <property type="match status" value="2"/>
</dbReference>
<dbReference type="PANTHER" id="PTHR46630">
    <property type="entry name" value="TETRATRICOPEPTIDE REPEAT PROTEIN 29"/>
    <property type="match status" value="1"/>
</dbReference>
<dbReference type="SUPFAM" id="SSF46894">
    <property type="entry name" value="C-terminal effector domain of the bipartite response regulators"/>
    <property type="match status" value="1"/>
</dbReference>
<comment type="subcellular location">
    <subcellularLocation>
        <location evidence="1">Cytoplasm</location>
    </subcellularLocation>
</comment>
<keyword evidence="10" id="KW-1185">Reference proteome</keyword>
<dbReference type="PROSITE" id="PS50293">
    <property type="entry name" value="TPR_REGION"/>
    <property type="match status" value="1"/>
</dbReference>
<dbReference type="Gene3D" id="1.25.40.10">
    <property type="entry name" value="Tetratricopeptide repeat domain"/>
    <property type="match status" value="2"/>
</dbReference>
<dbReference type="GO" id="GO:0003677">
    <property type="term" value="F:DNA binding"/>
    <property type="evidence" value="ECO:0007669"/>
    <property type="project" value="InterPro"/>
</dbReference>
<dbReference type="OrthoDB" id="1523128at2"/>
<keyword evidence="7" id="KW-0812">Transmembrane</keyword>
<keyword evidence="7" id="KW-1133">Transmembrane helix</keyword>
<keyword evidence="3" id="KW-0677">Repeat</keyword>
<keyword evidence="2" id="KW-0963">Cytoplasm</keyword>
<sequence length="523" mass="59641">MTLGRIYILLTLSLYASFFVVQAQNRTIDSLTAVLQTVPDDTNRVNCLIDLCYAYGETDINKMLETAHEALACAKRNNFEKGMSDAYGLLGSAYADAGNERKAVEFYLESLRIAEKRNDLKLMAINYHDLGSSYQTEGKYDAAIQYYQKAIAIWKQTGNKRGPVTVMYNTGYVYQQQGKDSLALSYYHETVKQGSKINNHYPVLLSMINMSGLYLKQKDYGKAHEYIEKALQFAANKENTNVLSEIYGVYSEIYAAEGRLEKAKEMAEKGLTLAKQYNIKLYISQNYKRLADIHHSLGNSEKAYDFLSSYAALNDSVKSESNQAAMDKMVHSYELEKKDIELAAQVQQYESGIFRRNAFIGLLICLLLLAFLLYNRTKLILSSRQHQLKHYTQRLLEKSKIISSITEELEALKSNATAVDENMEKFGKILHLKIHTEDEWENFKKAFDEVYPSFFNNLRYKYPGITAAELRLAAITKLNLSIKEAASMLGISAESVKQSRYRLKKRIGVPEDSSLKEFLEVTR</sequence>
<accession>A0A1T5KED6</accession>
<evidence type="ECO:0000256" key="4">
    <source>
        <dbReference type="ARBA" id="ARBA00022803"/>
    </source>
</evidence>
<evidence type="ECO:0000256" key="5">
    <source>
        <dbReference type="ARBA" id="ARBA00038253"/>
    </source>
</evidence>
<dbReference type="PANTHER" id="PTHR46630:SF1">
    <property type="entry name" value="TETRATRICOPEPTIDE REPEAT PROTEIN 29"/>
    <property type="match status" value="1"/>
</dbReference>
<dbReference type="GO" id="GO:0006355">
    <property type="term" value="P:regulation of DNA-templated transcription"/>
    <property type="evidence" value="ECO:0007669"/>
    <property type="project" value="InterPro"/>
</dbReference>
<dbReference type="SMART" id="SM00028">
    <property type="entry name" value="TPR"/>
    <property type="match status" value="6"/>
</dbReference>
<name>A0A1T5KED6_9BACT</name>
<dbReference type="Pfam" id="PF17874">
    <property type="entry name" value="TPR_MalT"/>
    <property type="match status" value="1"/>
</dbReference>
<dbReference type="PROSITE" id="PS50005">
    <property type="entry name" value="TPR"/>
    <property type="match status" value="2"/>
</dbReference>
<keyword evidence="7" id="KW-0472">Membrane</keyword>
<keyword evidence="4 6" id="KW-0802">TPR repeat</keyword>
<organism evidence="9 10">
    <name type="scientific">Ohtaekwangia koreensis</name>
    <dbReference type="NCBI Taxonomy" id="688867"/>
    <lineage>
        <taxon>Bacteria</taxon>
        <taxon>Pseudomonadati</taxon>
        <taxon>Bacteroidota</taxon>
        <taxon>Cytophagia</taxon>
        <taxon>Cytophagales</taxon>
        <taxon>Fulvivirgaceae</taxon>
        <taxon>Ohtaekwangia</taxon>
    </lineage>
</organism>
<feature type="transmembrane region" description="Helical" evidence="7">
    <location>
        <begin position="358"/>
        <end position="375"/>
    </location>
</feature>
<dbReference type="RefSeq" id="WP_079686580.1">
    <property type="nucleotide sequence ID" value="NZ_FUZU01000001.1"/>
</dbReference>
<dbReference type="STRING" id="688867.SAMN05660236_2089"/>
<protein>
    <submittedName>
        <fullName evidence="9">Tetratricopeptide repeat-containing protein</fullName>
    </submittedName>
</protein>
<dbReference type="Proteomes" id="UP000190961">
    <property type="component" value="Unassembled WGS sequence"/>
</dbReference>
<dbReference type="InterPro" id="IPR019734">
    <property type="entry name" value="TPR_rpt"/>
</dbReference>